<dbReference type="AlphaFoldDB" id="A0A5D6WEU7"/>
<organism evidence="1 2">
    <name type="scientific">Selenomonas ruminis</name>
    <dbReference type="NCBI Taxonomy" id="2593411"/>
    <lineage>
        <taxon>Bacteria</taxon>
        <taxon>Bacillati</taxon>
        <taxon>Bacillota</taxon>
        <taxon>Negativicutes</taxon>
        <taxon>Selenomonadales</taxon>
        <taxon>Selenomonadaceae</taxon>
        <taxon>Selenomonas</taxon>
    </lineage>
</organism>
<reference evidence="1 2" key="1">
    <citation type="submission" date="2019-08" db="EMBL/GenBank/DDBJ databases">
        <title>Selenomonas sp. mPRGC5 and Selenomonas sp. mPRGC8 isolated from ruminal fluid of dairy goat (Capra hircus).</title>
        <authorList>
            <person name="Poothong S."/>
            <person name="Nuengjamnong C."/>
            <person name="Tanasupawat S."/>
        </authorList>
    </citation>
    <scope>NUCLEOTIDE SEQUENCE [LARGE SCALE GENOMIC DNA]</scope>
    <source>
        <strain evidence="2">mPRGC5</strain>
    </source>
</reference>
<dbReference type="RefSeq" id="WP_149170573.1">
    <property type="nucleotide sequence ID" value="NZ_VTOY01000001.1"/>
</dbReference>
<accession>A0A5D6WEU7</accession>
<protein>
    <submittedName>
        <fullName evidence="1">Uncharacterized protein</fullName>
    </submittedName>
</protein>
<dbReference type="Proteomes" id="UP000323646">
    <property type="component" value="Unassembled WGS sequence"/>
</dbReference>
<evidence type="ECO:0000313" key="1">
    <source>
        <dbReference type="EMBL" id="TYZ24954.1"/>
    </source>
</evidence>
<evidence type="ECO:0000313" key="2">
    <source>
        <dbReference type="Proteomes" id="UP000323646"/>
    </source>
</evidence>
<name>A0A5D6WEU7_9FIRM</name>
<proteinExistence type="predicted"/>
<dbReference type="EMBL" id="VTOY01000001">
    <property type="protein sequence ID" value="TYZ24954.1"/>
    <property type="molecule type" value="Genomic_DNA"/>
</dbReference>
<gene>
    <name evidence="1" type="ORF">FZ040_02645</name>
</gene>
<sequence>MIVLKDKGVVPCLGLVDDTQPIDSQIERMMEKINEEYSELYIAVRDYQDTPDNVPQKGKTLEHLLEEAVDLQTVVETLMQILATEKEIKLEKAKVFLKNEIRGYHTDEQKEAEEKAND</sequence>
<comment type="caution">
    <text evidence="1">The sequence shown here is derived from an EMBL/GenBank/DDBJ whole genome shotgun (WGS) entry which is preliminary data.</text>
</comment>
<dbReference type="SUPFAM" id="SSF101386">
    <property type="entry name" value="all-alpha NTP pyrophosphatases"/>
    <property type="match status" value="1"/>
</dbReference>
<keyword evidence="2" id="KW-1185">Reference proteome</keyword>